<comment type="caution">
    <text evidence="4">The sequence shown here is derived from an EMBL/GenBank/DDBJ whole genome shotgun (WGS) entry which is preliminary data.</text>
</comment>
<dbReference type="Pfam" id="PF00210">
    <property type="entry name" value="Ferritin"/>
    <property type="match status" value="1"/>
</dbReference>
<evidence type="ECO:0000259" key="3">
    <source>
        <dbReference type="Pfam" id="PF00210"/>
    </source>
</evidence>
<feature type="domain" description="Ferritin/DPS" evidence="3">
    <location>
        <begin position="18"/>
        <end position="155"/>
    </location>
</feature>
<dbReference type="PROSITE" id="PS00818">
    <property type="entry name" value="DPS_1"/>
    <property type="match status" value="1"/>
</dbReference>
<dbReference type="CDD" id="cd01043">
    <property type="entry name" value="DPS"/>
    <property type="match status" value="1"/>
</dbReference>
<evidence type="ECO:0000313" key="4">
    <source>
        <dbReference type="EMBL" id="PQA86175.1"/>
    </source>
</evidence>
<dbReference type="PRINTS" id="PR01346">
    <property type="entry name" value="HELNAPAPROT"/>
</dbReference>
<gene>
    <name evidence="4" type="ORF">CW354_17615</name>
</gene>
<dbReference type="InterPro" id="IPR008331">
    <property type="entry name" value="Ferritin_DPS_dom"/>
</dbReference>
<dbReference type="EMBL" id="PJCH01000015">
    <property type="protein sequence ID" value="PQA86175.1"/>
    <property type="molecule type" value="Genomic_DNA"/>
</dbReference>
<dbReference type="PANTHER" id="PTHR42932">
    <property type="entry name" value="GENERAL STRESS PROTEIN 20U"/>
    <property type="match status" value="1"/>
</dbReference>
<dbReference type="InterPro" id="IPR002177">
    <property type="entry name" value="DPS_DNA-bd"/>
</dbReference>
<dbReference type="PIRSF" id="PIRSF005900">
    <property type="entry name" value="Dps"/>
    <property type="match status" value="1"/>
</dbReference>
<dbReference type="Gene3D" id="1.20.1260.10">
    <property type="match status" value="1"/>
</dbReference>
<dbReference type="RefSeq" id="WP_104831387.1">
    <property type="nucleotide sequence ID" value="NZ_PJCH01000015.1"/>
</dbReference>
<evidence type="ECO:0000313" key="5">
    <source>
        <dbReference type="Proteomes" id="UP000239504"/>
    </source>
</evidence>
<dbReference type="SUPFAM" id="SSF47240">
    <property type="entry name" value="Ferritin-like"/>
    <property type="match status" value="1"/>
</dbReference>
<evidence type="ECO:0000256" key="2">
    <source>
        <dbReference type="RuleBase" id="RU003875"/>
    </source>
</evidence>
<organism evidence="4 5">
    <name type="scientific">Hyphococcus luteus</name>
    <dbReference type="NCBI Taxonomy" id="2058213"/>
    <lineage>
        <taxon>Bacteria</taxon>
        <taxon>Pseudomonadati</taxon>
        <taxon>Pseudomonadota</taxon>
        <taxon>Alphaproteobacteria</taxon>
        <taxon>Parvularculales</taxon>
        <taxon>Parvularculaceae</taxon>
        <taxon>Hyphococcus</taxon>
    </lineage>
</organism>
<dbReference type="AlphaFoldDB" id="A0A2S7K0Y4"/>
<reference evidence="4 5" key="1">
    <citation type="submission" date="2017-12" db="EMBL/GenBank/DDBJ databases">
        <authorList>
            <person name="Hurst M.R.H."/>
        </authorList>
    </citation>
    <scope>NUCLEOTIDE SEQUENCE [LARGE SCALE GENOMIC DNA]</scope>
    <source>
        <strain evidence="4 5">SY-3-19</strain>
    </source>
</reference>
<protein>
    <submittedName>
        <fullName evidence="4">DNA starvation/stationary phase protection protein</fullName>
    </submittedName>
</protein>
<keyword evidence="5" id="KW-1185">Reference proteome</keyword>
<comment type="similarity">
    <text evidence="1 2">Belongs to the Dps family.</text>
</comment>
<dbReference type="PROSITE" id="PS00819">
    <property type="entry name" value="DPS_2"/>
    <property type="match status" value="1"/>
</dbReference>
<accession>A0A2S7K0Y4</accession>
<evidence type="ECO:0000256" key="1">
    <source>
        <dbReference type="ARBA" id="ARBA00009497"/>
    </source>
</evidence>
<name>A0A2S7K0Y4_9PROT</name>
<dbReference type="GO" id="GO:0016722">
    <property type="term" value="F:oxidoreductase activity, acting on metal ions"/>
    <property type="evidence" value="ECO:0007669"/>
    <property type="project" value="InterPro"/>
</dbReference>
<dbReference type="InterPro" id="IPR012347">
    <property type="entry name" value="Ferritin-like"/>
</dbReference>
<dbReference type="Proteomes" id="UP000239504">
    <property type="component" value="Unassembled WGS sequence"/>
</dbReference>
<dbReference type="OrthoDB" id="9797687at2"/>
<sequence>MVKVDIGIAENARNSVAEALNATLADTYALYMKTHAYHWNVTGPQFNTLHNMFEEQYREMWEALDEIAERVRALGVFAPTSGKQFAELAAIDSADTKPPAAGDMVKNLLTDHETLIKRARQGLETAEEAGDAASADLLTVRIQTHEKTAWMLRALTE</sequence>
<dbReference type="InterPro" id="IPR009078">
    <property type="entry name" value="Ferritin-like_SF"/>
</dbReference>
<proteinExistence type="inferred from homology"/>
<dbReference type="GO" id="GO:0008199">
    <property type="term" value="F:ferric iron binding"/>
    <property type="evidence" value="ECO:0007669"/>
    <property type="project" value="InterPro"/>
</dbReference>
<dbReference type="PANTHER" id="PTHR42932:SF3">
    <property type="entry name" value="DNA PROTECTION DURING STARVATION PROTEIN"/>
    <property type="match status" value="1"/>
</dbReference>
<dbReference type="InterPro" id="IPR023188">
    <property type="entry name" value="DPS_DNA-bd_CS"/>
</dbReference>